<evidence type="ECO:0000313" key="2">
    <source>
        <dbReference type="Proteomes" id="UP001291623"/>
    </source>
</evidence>
<name>A0AAE1UXS9_9SOLA</name>
<gene>
    <name evidence="1" type="ORF">RND71_031768</name>
</gene>
<reference evidence="1" key="1">
    <citation type="submission" date="2023-12" db="EMBL/GenBank/DDBJ databases">
        <title>Genome assembly of Anisodus tanguticus.</title>
        <authorList>
            <person name="Wang Y.-J."/>
        </authorList>
    </citation>
    <scope>NUCLEOTIDE SEQUENCE</scope>
    <source>
        <strain evidence="1">KB-2021</strain>
        <tissue evidence="1">Leaf</tissue>
    </source>
</reference>
<dbReference type="AlphaFoldDB" id="A0AAE1UXS9"/>
<dbReference type="Proteomes" id="UP001291623">
    <property type="component" value="Unassembled WGS sequence"/>
</dbReference>
<protein>
    <submittedName>
        <fullName evidence="1">Uncharacterized protein</fullName>
    </submittedName>
</protein>
<organism evidence="1 2">
    <name type="scientific">Anisodus tanguticus</name>
    <dbReference type="NCBI Taxonomy" id="243964"/>
    <lineage>
        <taxon>Eukaryota</taxon>
        <taxon>Viridiplantae</taxon>
        <taxon>Streptophyta</taxon>
        <taxon>Embryophyta</taxon>
        <taxon>Tracheophyta</taxon>
        <taxon>Spermatophyta</taxon>
        <taxon>Magnoliopsida</taxon>
        <taxon>eudicotyledons</taxon>
        <taxon>Gunneridae</taxon>
        <taxon>Pentapetalae</taxon>
        <taxon>asterids</taxon>
        <taxon>lamiids</taxon>
        <taxon>Solanales</taxon>
        <taxon>Solanaceae</taxon>
        <taxon>Solanoideae</taxon>
        <taxon>Hyoscyameae</taxon>
        <taxon>Anisodus</taxon>
    </lineage>
</organism>
<accession>A0AAE1UXS9</accession>
<evidence type="ECO:0000313" key="1">
    <source>
        <dbReference type="EMBL" id="KAK4349013.1"/>
    </source>
</evidence>
<sequence>MASLAFAGTSYGMARSGTMDKLKKIDAFFKRKASNKDEKCITSTSTLEKHHSDDQTVQLDEQPCKIQKVTMDEFDVNCLERDPGKRPQI</sequence>
<dbReference type="EMBL" id="JAVYJV010000017">
    <property type="protein sequence ID" value="KAK4349013.1"/>
    <property type="molecule type" value="Genomic_DNA"/>
</dbReference>
<keyword evidence="2" id="KW-1185">Reference proteome</keyword>
<comment type="caution">
    <text evidence="1">The sequence shown here is derived from an EMBL/GenBank/DDBJ whole genome shotgun (WGS) entry which is preliminary data.</text>
</comment>
<proteinExistence type="predicted"/>